<dbReference type="InterPro" id="IPR050311">
    <property type="entry name" value="ORC1/CDC6"/>
</dbReference>
<evidence type="ECO:0000313" key="8">
    <source>
        <dbReference type="Proteomes" id="UP001301797"/>
    </source>
</evidence>
<gene>
    <name evidence="7" type="ORF">F1737_10675</name>
</gene>
<dbReference type="InterPro" id="IPR055237">
    <property type="entry name" value="Cdc6_lid"/>
</dbReference>
<proteinExistence type="inferred from homology"/>
<evidence type="ECO:0000256" key="2">
    <source>
        <dbReference type="ARBA" id="ARBA00022705"/>
    </source>
</evidence>
<dbReference type="Pfam" id="PF22703">
    <property type="entry name" value="Cdc6_lid"/>
    <property type="match status" value="1"/>
</dbReference>
<dbReference type="InterPro" id="IPR014277">
    <property type="entry name" value="Orc1/Cdc6_arc"/>
</dbReference>
<feature type="domain" description="Cdc6 C-terminal" evidence="6">
    <location>
        <begin position="300"/>
        <end position="373"/>
    </location>
</feature>
<organism evidence="7 8">
    <name type="scientific">Methanochimaera problematica</name>
    <dbReference type="NCBI Taxonomy" id="2609417"/>
    <lineage>
        <taxon>Archaea</taxon>
        <taxon>Methanobacteriati</taxon>
        <taxon>Methanobacteriota</taxon>
        <taxon>Stenosarchaea group</taxon>
        <taxon>Methanomicrobia</taxon>
        <taxon>Methanomicrobiales</taxon>
        <taxon>Methanomicrobiaceae</taxon>
        <taxon>Methanochimaera</taxon>
    </lineage>
</organism>
<dbReference type="Gene3D" id="3.40.50.300">
    <property type="entry name" value="P-loop containing nucleotide triphosphate hydrolases"/>
    <property type="match status" value="1"/>
</dbReference>
<protein>
    <recommendedName>
        <fullName evidence="5">ORC1-type DNA replication protein</fullName>
    </recommendedName>
</protein>
<evidence type="ECO:0000256" key="1">
    <source>
        <dbReference type="ARBA" id="ARBA00006184"/>
    </source>
</evidence>
<dbReference type="GO" id="GO:0006260">
    <property type="term" value="P:DNA replication"/>
    <property type="evidence" value="ECO:0007669"/>
    <property type="project" value="UniProtKB-UniRule"/>
</dbReference>
<dbReference type="Gene3D" id="1.10.8.60">
    <property type="match status" value="1"/>
</dbReference>
<name>A0AA97FGP2_9EURY</name>
<evidence type="ECO:0000256" key="4">
    <source>
        <dbReference type="ARBA" id="ARBA00022840"/>
    </source>
</evidence>
<evidence type="ECO:0000259" key="6">
    <source>
        <dbReference type="SMART" id="SM01074"/>
    </source>
</evidence>
<dbReference type="InterPro" id="IPR015163">
    <property type="entry name" value="Cdc6_C"/>
</dbReference>
<keyword evidence="8" id="KW-1185">Reference proteome</keyword>
<feature type="binding site" evidence="5">
    <location>
        <position position="218"/>
    </location>
    <ligand>
        <name>ATP</name>
        <dbReference type="ChEBI" id="CHEBI:30616"/>
    </ligand>
</feature>
<dbReference type="GO" id="GO:0016887">
    <property type="term" value="F:ATP hydrolysis activity"/>
    <property type="evidence" value="ECO:0007669"/>
    <property type="project" value="InterPro"/>
</dbReference>
<keyword evidence="4 5" id="KW-0067">ATP-binding</keyword>
<comment type="similarity">
    <text evidence="1 5">Belongs to the CDC6/cdc18 family.</text>
</comment>
<dbReference type="KEGG" id="mefw:F1737_10675"/>
<dbReference type="Gene3D" id="1.10.10.10">
    <property type="entry name" value="Winged helix-like DNA-binding domain superfamily/Winged helix DNA-binding domain"/>
    <property type="match status" value="1"/>
</dbReference>
<dbReference type="AlphaFoldDB" id="A0AA97FGP2"/>
<reference evidence="7 8" key="1">
    <citation type="submission" date="2019-09" db="EMBL/GenBank/DDBJ databases">
        <title>The complete genome of Methanoplanus sp. FWC-SCC4.</title>
        <authorList>
            <person name="Chen S.-C."/>
            <person name="Zhou Y.-Z."/>
            <person name="Lai M.-C."/>
        </authorList>
    </citation>
    <scope>NUCLEOTIDE SEQUENCE [LARGE SCALE GENOMIC DNA]</scope>
    <source>
        <strain evidence="7 8">FWC-SCC4</strain>
    </source>
</reference>
<dbReference type="Pfam" id="PF13401">
    <property type="entry name" value="AAA_22"/>
    <property type="match status" value="1"/>
</dbReference>
<keyword evidence="3 5" id="KW-0547">Nucleotide-binding</keyword>
<feature type="binding site" evidence="5">
    <location>
        <begin position="62"/>
        <end position="66"/>
    </location>
    <ligand>
        <name>ATP</name>
        <dbReference type="ChEBI" id="CHEBI:30616"/>
    </ligand>
</feature>
<evidence type="ECO:0000256" key="5">
    <source>
        <dbReference type="HAMAP-Rule" id="MF_01407"/>
    </source>
</evidence>
<dbReference type="RefSeq" id="WP_317136562.1">
    <property type="nucleotide sequence ID" value="NZ_CP043875.1"/>
</dbReference>
<feature type="binding site" evidence="5">
    <location>
        <position position="206"/>
    </location>
    <ligand>
        <name>ATP</name>
        <dbReference type="ChEBI" id="CHEBI:30616"/>
    </ligand>
</feature>
<accession>A0AA97FGP2</accession>
<dbReference type="SUPFAM" id="SSF52540">
    <property type="entry name" value="P-loop containing nucleoside triphosphate hydrolases"/>
    <property type="match status" value="1"/>
</dbReference>
<dbReference type="PANTHER" id="PTHR10763">
    <property type="entry name" value="CELL DIVISION CONTROL PROTEIN 6-RELATED"/>
    <property type="match status" value="1"/>
</dbReference>
<dbReference type="SUPFAM" id="SSF46785">
    <property type="entry name" value="Winged helix' DNA-binding domain"/>
    <property type="match status" value="1"/>
</dbReference>
<dbReference type="GeneID" id="85230638"/>
<dbReference type="GO" id="GO:0005524">
    <property type="term" value="F:ATP binding"/>
    <property type="evidence" value="ECO:0007669"/>
    <property type="project" value="UniProtKB-UniRule"/>
</dbReference>
<evidence type="ECO:0000256" key="3">
    <source>
        <dbReference type="ARBA" id="ARBA00022741"/>
    </source>
</evidence>
<dbReference type="EMBL" id="CP043875">
    <property type="protein sequence ID" value="WOF17106.1"/>
    <property type="molecule type" value="Genomic_DNA"/>
</dbReference>
<dbReference type="PANTHER" id="PTHR10763:SF26">
    <property type="entry name" value="CELL DIVISION CONTROL PROTEIN 6 HOMOLOG"/>
    <property type="match status" value="1"/>
</dbReference>
<dbReference type="HAMAP" id="MF_01407">
    <property type="entry name" value="ORC1_type_DNA_replic_protein"/>
    <property type="match status" value="1"/>
</dbReference>
<evidence type="ECO:0000313" key="7">
    <source>
        <dbReference type="EMBL" id="WOF17106.1"/>
    </source>
</evidence>
<comment type="function">
    <text evidence="5">Involved in regulation of DNA replication.</text>
</comment>
<dbReference type="InterPro" id="IPR049945">
    <property type="entry name" value="AAA_22"/>
</dbReference>
<dbReference type="NCBIfam" id="NF001626">
    <property type="entry name" value="PRK00411.1-5"/>
    <property type="match status" value="1"/>
</dbReference>
<dbReference type="InterPro" id="IPR036388">
    <property type="entry name" value="WH-like_DNA-bd_sf"/>
</dbReference>
<sequence>MKKDLLMWDETLFRDVEVFEIDYMPEQFNHRDSQIRELAFHVKPGMMGARPLNTICKGLPGTGKTTTIKKLFKEIEETTKKLIPVYVNCQIDNTKFAIFSQIYKSLTNRPPPASGTSFKNLFDMVCRLIEEKNAVLLVCLDDANYLLYEKEINKVLYTLLRSHESHPGVRMGVITVISDMSVNLMQEVDVRVSSVFRPTEIYFSPYDEPEIRDILNERVKQGLYPGVITNEMLDLVVEQTMKSGDLRVGIDLLKRAALNAEMDARREIEKDDICRAYLISKNLHLSSTIKTLNAEEKKILKLMAGMAEEEKEMTSSIVFEEIKKEIKIGYTRFYEIVKKFDSMRLVNLNYREGRGRTRVITLRYEPARVIEILP</sequence>
<dbReference type="NCBIfam" id="NF001624">
    <property type="entry name" value="PRK00411.1-2"/>
    <property type="match status" value="1"/>
</dbReference>
<keyword evidence="2 5" id="KW-0235">DNA replication</keyword>
<dbReference type="Proteomes" id="UP001301797">
    <property type="component" value="Chromosome"/>
</dbReference>
<dbReference type="NCBIfam" id="TIGR02928">
    <property type="entry name" value="orc1/cdc6 family replication initiation protein"/>
    <property type="match status" value="1"/>
</dbReference>
<dbReference type="InterPro" id="IPR036390">
    <property type="entry name" value="WH_DNA-bd_sf"/>
</dbReference>
<dbReference type="SMART" id="SM01074">
    <property type="entry name" value="Cdc6_C"/>
    <property type="match status" value="1"/>
</dbReference>
<dbReference type="InterPro" id="IPR027417">
    <property type="entry name" value="P-loop_NTPase"/>
</dbReference>